<evidence type="ECO:0000313" key="3">
    <source>
        <dbReference type="EMBL" id="KSU76655.1"/>
    </source>
</evidence>
<evidence type="ECO:0000256" key="1">
    <source>
        <dbReference type="SAM" id="MobiDB-lite"/>
    </source>
</evidence>
<dbReference type="EMBL" id="LNQM01000003">
    <property type="protein sequence ID" value="KSU76655.1"/>
    <property type="molecule type" value="Genomic_DNA"/>
</dbReference>
<dbReference type="PANTHER" id="PTHR36151">
    <property type="entry name" value="BLR2777 PROTEIN"/>
    <property type="match status" value="1"/>
</dbReference>
<accession>A0A0V8IPQ4</accession>
<proteinExistence type="predicted"/>
<feature type="compositionally biased region" description="Basic and acidic residues" evidence="1">
    <location>
        <begin position="261"/>
        <end position="274"/>
    </location>
</feature>
<evidence type="ECO:0000313" key="4">
    <source>
        <dbReference type="Proteomes" id="UP000053199"/>
    </source>
</evidence>
<reference evidence="3 4" key="1">
    <citation type="journal article" date="2014" name="Arch. Microbiol.">
        <title>Arthrobacter enclensis sp. nov., isolated from sediment sample.</title>
        <authorList>
            <person name="Dastager S.G."/>
            <person name="Liu Q."/>
            <person name="Tang S.K."/>
            <person name="Krishnamurthi S."/>
            <person name="Lee J.C."/>
            <person name="Li W.J."/>
        </authorList>
    </citation>
    <scope>NUCLEOTIDE SEQUENCE [LARGE SCALE GENOMIC DNA]</scope>
    <source>
        <strain evidence="3 4">NIO-1008</strain>
    </source>
</reference>
<name>A0A0V8IPQ4_9MICC</name>
<dbReference type="Pfam" id="PF09995">
    <property type="entry name" value="MPAB_Lcp_cat"/>
    <property type="match status" value="1"/>
</dbReference>
<organism evidence="3 4">
    <name type="scientific">Pseudarthrobacter enclensis</name>
    <dbReference type="NCBI Taxonomy" id="993070"/>
    <lineage>
        <taxon>Bacteria</taxon>
        <taxon>Bacillati</taxon>
        <taxon>Actinomycetota</taxon>
        <taxon>Actinomycetes</taxon>
        <taxon>Micrococcales</taxon>
        <taxon>Micrococcaceae</taxon>
        <taxon>Pseudarthrobacter</taxon>
    </lineage>
</organism>
<dbReference type="Proteomes" id="UP000053199">
    <property type="component" value="Unassembled WGS sequence"/>
</dbReference>
<dbReference type="STRING" id="993070.AS031_08555"/>
<dbReference type="GO" id="GO:0016491">
    <property type="term" value="F:oxidoreductase activity"/>
    <property type="evidence" value="ECO:0007669"/>
    <property type="project" value="InterPro"/>
</dbReference>
<dbReference type="AlphaFoldDB" id="A0A0V8IPQ4"/>
<evidence type="ECO:0000259" key="2">
    <source>
        <dbReference type="Pfam" id="PF09995"/>
    </source>
</evidence>
<sequence>MVRGMADYGGEGIMLAGAGRALLLQLANPAVGRGVEEHSNFEGRPVNRLKGTLTYVYAIVYGTDEQVKEVRRRVNRAHVPVRRPDNADSPGYSAYDPELQLWVVATLYDTARTILEMIYGAPDDDTADAMYQDYARLGTALQVPEGMWPEDRAAFGRYWDQQVATLQAGPAGIRVAHGLLYPKHTALWYRAIIPPARFLTAGLLPERLRQDFGLPWNERRERRFSSTMRLLSATYPKLPRQVRHGLKDYLLAELDKDIQRNRRDIQRNRKDGRPAKRQGVSA</sequence>
<gene>
    <name evidence="3" type="ORF">AS031_08555</name>
</gene>
<feature type="region of interest" description="Disordered" evidence="1">
    <location>
        <begin position="261"/>
        <end position="282"/>
    </location>
</feature>
<feature type="domain" description="ER-bound oxygenase mpaB/mpaB'/Rubber oxygenase catalytic" evidence="2">
    <location>
        <begin position="9"/>
        <end position="232"/>
    </location>
</feature>
<keyword evidence="4" id="KW-1185">Reference proteome</keyword>
<dbReference type="InterPro" id="IPR018713">
    <property type="entry name" value="MPAB/Lcp_cat_dom"/>
</dbReference>
<comment type="caution">
    <text evidence="3">The sequence shown here is derived from an EMBL/GenBank/DDBJ whole genome shotgun (WGS) entry which is preliminary data.</text>
</comment>
<dbReference type="PANTHER" id="PTHR36151:SF3">
    <property type="entry name" value="ER-BOUND OXYGENASE MPAB_MPAB'_RUBBER OXYGENASE CATALYTIC DOMAIN-CONTAINING PROTEIN"/>
    <property type="match status" value="1"/>
</dbReference>
<protein>
    <recommendedName>
        <fullName evidence="2">ER-bound oxygenase mpaB/mpaB'/Rubber oxygenase catalytic domain-containing protein</fullName>
    </recommendedName>
</protein>